<evidence type="ECO:0000256" key="4">
    <source>
        <dbReference type="ARBA" id="ARBA00023163"/>
    </source>
</evidence>
<dbReference type="SUPFAM" id="SSF88659">
    <property type="entry name" value="Sigma3 and sigma4 domains of RNA polymerase sigma factors"/>
    <property type="match status" value="1"/>
</dbReference>
<dbReference type="PANTHER" id="PTHR43133">
    <property type="entry name" value="RNA POLYMERASE ECF-TYPE SIGMA FACTO"/>
    <property type="match status" value="1"/>
</dbReference>
<accession>A0ABS7T749</accession>
<dbReference type="Gene3D" id="1.10.1740.10">
    <property type="match status" value="1"/>
</dbReference>
<feature type="domain" description="RNA polymerase sigma factor 70 region 4 type 2" evidence="6">
    <location>
        <begin position="116"/>
        <end position="167"/>
    </location>
</feature>
<sequence length="181" mass="20582">MTPPCADAAGGDGFEAFLQAQRPVLVGYLCRRVQEEDAKDIAQEAFVRMLRYRAYPRDQLKALMYRVATNVLLDRARRDRSRGAPMHVSLDADHDAMASDEPAHEERVESQQALVLVRAAILQLPERCREVYLLNRIEGMSYTEIARHCGISVKAVEKHIGRALRDLRERLAQQERPGGER</sequence>
<dbReference type="Proteomes" id="UP001430954">
    <property type="component" value="Unassembled WGS sequence"/>
</dbReference>
<proteinExistence type="inferred from homology"/>
<dbReference type="InterPro" id="IPR013325">
    <property type="entry name" value="RNA_pol_sigma_r2"/>
</dbReference>
<evidence type="ECO:0000313" key="8">
    <source>
        <dbReference type="Proteomes" id="UP001430954"/>
    </source>
</evidence>
<dbReference type="InterPro" id="IPR007627">
    <property type="entry name" value="RNA_pol_sigma70_r2"/>
</dbReference>
<gene>
    <name evidence="7" type="ORF">K6753_09225</name>
</gene>
<comment type="similarity">
    <text evidence="1">Belongs to the sigma-70 factor family. ECF subfamily.</text>
</comment>
<reference evidence="7 8" key="1">
    <citation type="submission" date="2021-09" db="EMBL/GenBank/DDBJ databases">
        <title>Lysobacter sp. 13A isolated from the river sediment.</title>
        <authorList>
            <person name="Liu H."/>
            <person name="Li S."/>
            <person name="Mao S."/>
        </authorList>
    </citation>
    <scope>NUCLEOTIDE SEQUENCE [LARGE SCALE GENOMIC DNA]</scope>
    <source>
        <strain evidence="7 8">13A</strain>
    </source>
</reference>
<dbReference type="Pfam" id="PF04542">
    <property type="entry name" value="Sigma70_r2"/>
    <property type="match status" value="1"/>
</dbReference>
<feature type="domain" description="RNA polymerase sigma-70 region 2" evidence="5">
    <location>
        <begin position="21"/>
        <end position="80"/>
    </location>
</feature>
<dbReference type="PANTHER" id="PTHR43133:SF63">
    <property type="entry name" value="RNA POLYMERASE SIGMA FACTOR FECI-RELATED"/>
    <property type="match status" value="1"/>
</dbReference>
<evidence type="ECO:0000256" key="1">
    <source>
        <dbReference type="ARBA" id="ARBA00010641"/>
    </source>
</evidence>
<dbReference type="InterPro" id="IPR039425">
    <property type="entry name" value="RNA_pol_sigma-70-like"/>
</dbReference>
<dbReference type="InterPro" id="IPR013249">
    <property type="entry name" value="RNA_pol_sigma70_r4_t2"/>
</dbReference>
<protein>
    <submittedName>
        <fullName evidence="7">Sigma-70 family RNA polymerase sigma factor</fullName>
    </submittedName>
</protein>
<dbReference type="InterPro" id="IPR013324">
    <property type="entry name" value="RNA_pol_sigma_r3/r4-like"/>
</dbReference>
<comment type="caution">
    <text evidence="7">The sequence shown here is derived from an EMBL/GenBank/DDBJ whole genome shotgun (WGS) entry which is preliminary data.</text>
</comment>
<dbReference type="SUPFAM" id="SSF88946">
    <property type="entry name" value="Sigma2 domain of RNA polymerase sigma factors"/>
    <property type="match status" value="1"/>
</dbReference>
<evidence type="ECO:0000256" key="3">
    <source>
        <dbReference type="ARBA" id="ARBA00023082"/>
    </source>
</evidence>
<keyword evidence="4" id="KW-0804">Transcription</keyword>
<dbReference type="Pfam" id="PF08281">
    <property type="entry name" value="Sigma70_r4_2"/>
    <property type="match status" value="1"/>
</dbReference>
<dbReference type="Gene3D" id="1.10.10.10">
    <property type="entry name" value="Winged helix-like DNA-binding domain superfamily/Winged helix DNA-binding domain"/>
    <property type="match status" value="1"/>
</dbReference>
<keyword evidence="8" id="KW-1185">Reference proteome</keyword>
<dbReference type="NCBIfam" id="TIGR02937">
    <property type="entry name" value="sigma70-ECF"/>
    <property type="match status" value="1"/>
</dbReference>
<evidence type="ECO:0000259" key="5">
    <source>
        <dbReference type="Pfam" id="PF04542"/>
    </source>
</evidence>
<keyword evidence="2" id="KW-0805">Transcription regulation</keyword>
<name>A0ABS7T749_9GAMM</name>
<organism evidence="7 8">
    <name type="scientific">Novilysobacter selenitireducens</name>
    <dbReference type="NCBI Taxonomy" id="2872639"/>
    <lineage>
        <taxon>Bacteria</taxon>
        <taxon>Pseudomonadati</taxon>
        <taxon>Pseudomonadota</taxon>
        <taxon>Gammaproteobacteria</taxon>
        <taxon>Lysobacterales</taxon>
        <taxon>Lysobacteraceae</taxon>
        <taxon>Novilysobacter</taxon>
    </lineage>
</organism>
<keyword evidence="3" id="KW-0731">Sigma factor</keyword>
<evidence type="ECO:0000259" key="6">
    <source>
        <dbReference type="Pfam" id="PF08281"/>
    </source>
</evidence>
<dbReference type="EMBL" id="JAINZW010000004">
    <property type="protein sequence ID" value="MBZ4039716.1"/>
    <property type="molecule type" value="Genomic_DNA"/>
</dbReference>
<dbReference type="InterPro" id="IPR036388">
    <property type="entry name" value="WH-like_DNA-bd_sf"/>
</dbReference>
<dbReference type="InterPro" id="IPR014284">
    <property type="entry name" value="RNA_pol_sigma-70_dom"/>
</dbReference>
<evidence type="ECO:0000313" key="7">
    <source>
        <dbReference type="EMBL" id="MBZ4039716.1"/>
    </source>
</evidence>
<evidence type="ECO:0000256" key="2">
    <source>
        <dbReference type="ARBA" id="ARBA00023015"/>
    </source>
</evidence>
<dbReference type="CDD" id="cd06171">
    <property type="entry name" value="Sigma70_r4"/>
    <property type="match status" value="1"/>
</dbReference>